<gene>
    <name evidence="2" type="ORF">FJZ47_11330</name>
</gene>
<comment type="caution">
    <text evidence="2">The sequence shown here is derived from an EMBL/GenBank/DDBJ whole genome shotgun (WGS) entry which is preliminary data.</text>
</comment>
<evidence type="ECO:0000313" key="2">
    <source>
        <dbReference type="EMBL" id="MBM3224381.1"/>
    </source>
</evidence>
<reference evidence="2" key="1">
    <citation type="submission" date="2019-03" db="EMBL/GenBank/DDBJ databases">
        <title>Lake Tanganyika Metagenome-Assembled Genomes (MAGs).</title>
        <authorList>
            <person name="Tran P."/>
        </authorList>
    </citation>
    <scope>NUCLEOTIDE SEQUENCE</scope>
    <source>
        <strain evidence="2">K_DeepCast_65m_m2_066</strain>
    </source>
</reference>
<name>A0A937W3B1_UNCTE</name>
<dbReference type="EMBL" id="VGLS01000312">
    <property type="protein sequence ID" value="MBM3224381.1"/>
    <property type="molecule type" value="Genomic_DNA"/>
</dbReference>
<sequence>MPGPSTRSGTPHDNATQVQRQRGGGTHAAERRIAYKALRKAGLAPDDVRAALQQADAYFASLGIHRMTTTRIPGNRRERQ</sequence>
<accession>A0A937W3B1</accession>
<feature type="region of interest" description="Disordered" evidence="1">
    <location>
        <begin position="1"/>
        <end position="30"/>
    </location>
</feature>
<evidence type="ECO:0000256" key="1">
    <source>
        <dbReference type="SAM" id="MobiDB-lite"/>
    </source>
</evidence>
<feature type="compositionally biased region" description="Polar residues" evidence="1">
    <location>
        <begin position="1"/>
        <end position="20"/>
    </location>
</feature>
<dbReference type="AlphaFoldDB" id="A0A937W3B1"/>
<evidence type="ECO:0000313" key="3">
    <source>
        <dbReference type="Proteomes" id="UP000712673"/>
    </source>
</evidence>
<protein>
    <submittedName>
        <fullName evidence="2">Uncharacterized protein</fullName>
    </submittedName>
</protein>
<organism evidence="2 3">
    <name type="scientific">Tectimicrobiota bacterium</name>
    <dbReference type="NCBI Taxonomy" id="2528274"/>
    <lineage>
        <taxon>Bacteria</taxon>
        <taxon>Pseudomonadati</taxon>
        <taxon>Nitrospinota/Tectimicrobiota group</taxon>
        <taxon>Candidatus Tectimicrobiota</taxon>
    </lineage>
</organism>
<proteinExistence type="predicted"/>
<dbReference type="Proteomes" id="UP000712673">
    <property type="component" value="Unassembled WGS sequence"/>
</dbReference>